<keyword evidence="2" id="KW-1185">Reference proteome</keyword>
<gene>
    <name evidence="1" type="ORF">RHSIM_Rhsim05G0009600</name>
</gene>
<dbReference type="OrthoDB" id="1742424at2759"/>
<dbReference type="InterPro" id="IPR036770">
    <property type="entry name" value="Ankyrin_rpt-contain_sf"/>
</dbReference>
<sequence>METMATALNIAVMVGKENIHFVEKLVELMPVEALTSTNISSETPLHVAATVGNTEAAAILAGKHPPLLYIGAAGKASTNDMLPIHYAAIFARRDALMYLLDVTRDDRVAVNETSCADFIDCLINANFFVLQFFYSSHLSKHVPEFRKEDMQLAGTEAFMRRYDSLQRDICRAMQTFG</sequence>
<dbReference type="SUPFAM" id="SSF48403">
    <property type="entry name" value="Ankyrin repeat"/>
    <property type="match status" value="1"/>
</dbReference>
<comment type="caution">
    <text evidence="1">The sequence shown here is derived from an EMBL/GenBank/DDBJ whole genome shotgun (WGS) entry which is preliminary data.</text>
</comment>
<name>A0A834LM76_RHOSS</name>
<dbReference type="AlphaFoldDB" id="A0A834LM76"/>
<proteinExistence type="predicted"/>
<reference evidence="1" key="1">
    <citation type="submission" date="2019-11" db="EMBL/GenBank/DDBJ databases">
        <authorList>
            <person name="Liu Y."/>
            <person name="Hou J."/>
            <person name="Li T.-Q."/>
            <person name="Guan C.-H."/>
            <person name="Wu X."/>
            <person name="Wu H.-Z."/>
            <person name="Ling F."/>
            <person name="Zhang R."/>
            <person name="Shi X.-G."/>
            <person name="Ren J.-P."/>
            <person name="Chen E.-F."/>
            <person name="Sun J.-M."/>
        </authorList>
    </citation>
    <scope>NUCLEOTIDE SEQUENCE</scope>
    <source>
        <strain evidence="1">Adult_tree_wgs_1</strain>
        <tissue evidence="1">Leaves</tissue>
    </source>
</reference>
<accession>A0A834LM76</accession>
<dbReference type="Proteomes" id="UP000626092">
    <property type="component" value="Unassembled WGS sequence"/>
</dbReference>
<organism evidence="1 2">
    <name type="scientific">Rhododendron simsii</name>
    <name type="common">Sims's rhododendron</name>
    <dbReference type="NCBI Taxonomy" id="118357"/>
    <lineage>
        <taxon>Eukaryota</taxon>
        <taxon>Viridiplantae</taxon>
        <taxon>Streptophyta</taxon>
        <taxon>Embryophyta</taxon>
        <taxon>Tracheophyta</taxon>
        <taxon>Spermatophyta</taxon>
        <taxon>Magnoliopsida</taxon>
        <taxon>eudicotyledons</taxon>
        <taxon>Gunneridae</taxon>
        <taxon>Pentapetalae</taxon>
        <taxon>asterids</taxon>
        <taxon>Ericales</taxon>
        <taxon>Ericaceae</taxon>
        <taxon>Ericoideae</taxon>
        <taxon>Rhodoreae</taxon>
        <taxon>Rhododendron</taxon>
    </lineage>
</organism>
<dbReference type="PANTHER" id="PTHR47303:SF1">
    <property type="entry name" value="NF-KAPPA-B INHIBITOR BETA"/>
    <property type="match status" value="1"/>
</dbReference>
<evidence type="ECO:0000313" key="2">
    <source>
        <dbReference type="Proteomes" id="UP000626092"/>
    </source>
</evidence>
<dbReference type="PANTHER" id="PTHR47303">
    <property type="match status" value="1"/>
</dbReference>
<protein>
    <submittedName>
        <fullName evidence="1">Uncharacterized protein</fullName>
    </submittedName>
</protein>
<dbReference type="EMBL" id="WJXA01000005">
    <property type="protein sequence ID" value="KAF7142419.1"/>
    <property type="molecule type" value="Genomic_DNA"/>
</dbReference>
<dbReference type="Gene3D" id="1.25.40.20">
    <property type="entry name" value="Ankyrin repeat-containing domain"/>
    <property type="match status" value="1"/>
</dbReference>
<evidence type="ECO:0000313" key="1">
    <source>
        <dbReference type="EMBL" id="KAF7142419.1"/>
    </source>
</evidence>